<evidence type="ECO:0000313" key="4">
    <source>
        <dbReference type="Proteomes" id="UP000199236"/>
    </source>
</evidence>
<evidence type="ECO:0000256" key="1">
    <source>
        <dbReference type="ARBA" id="ARBA00022679"/>
    </source>
</evidence>
<dbReference type="PANTHER" id="PTHR43007:SF1">
    <property type="entry name" value="2-PHOSPHO-L-LACTATE TRANSFERASE"/>
    <property type="match status" value="1"/>
</dbReference>
<accession>A0A1I5ALQ8</accession>
<dbReference type="HAMAP" id="MF_01257">
    <property type="entry name" value="CofD"/>
    <property type="match status" value="1"/>
</dbReference>
<dbReference type="PANTHER" id="PTHR43007">
    <property type="entry name" value="2-PHOSPHO-L-LACTATE TRANSFERASE"/>
    <property type="match status" value="1"/>
</dbReference>
<sequence>MSEKQKLKVTLLAGGVGGAKMAEGFASLEDVDLTIIGNVADDEAFHGLWVSPDIDTMTYTLSGRINRQQGWGLADEGTRALETLTSLGEDTWMMLGDRDFGLHIYRTMRRMKGDRPSDIAADVAKAFGVKSKILLPTNDVVQTRVKTEQGWLSFQEYFVKEKCAPAVKALEFAGIEEASATLEALEAIASAELLVIAPSNPLVSIEPILAIKGIREALKKRAVPSIAVSPLIAGKVVKGPADRMMSALGMRADAVGVATRYQGLADILLIDHQDVALSAEILDLSIAPHCSDIMMKDMSDKMRLASEIVDLARAQGQNGAAA</sequence>
<dbReference type="RefSeq" id="WP_090068550.1">
    <property type="nucleotide sequence ID" value="NZ_FOVR01000001.1"/>
</dbReference>
<dbReference type="GO" id="GO:0043743">
    <property type="term" value="F:LPPG:FO 2-phospho-L-lactate transferase activity"/>
    <property type="evidence" value="ECO:0007669"/>
    <property type="project" value="InterPro"/>
</dbReference>
<dbReference type="InterPro" id="IPR002882">
    <property type="entry name" value="CofD"/>
</dbReference>
<organism evidence="3 4">
    <name type="scientific">Cohaesibacter marisflavi</name>
    <dbReference type="NCBI Taxonomy" id="655353"/>
    <lineage>
        <taxon>Bacteria</taxon>
        <taxon>Pseudomonadati</taxon>
        <taxon>Pseudomonadota</taxon>
        <taxon>Alphaproteobacteria</taxon>
        <taxon>Hyphomicrobiales</taxon>
        <taxon>Cohaesibacteraceae</taxon>
    </lineage>
</organism>
<gene>
    <name evidence="3" type="ORF">SAMN04488056_101537</name>
</gene>
<keyword evidence="1 3" id="KW-0808">Transferase</keyword>
<dbReference type="GO" id="GO:0000287">
    <property type="term" value="F:magnesium ion binding"/>
    <property type="evidence" value="ECO:0007669"/>
    <property type="project" value="InterPro"/>
</dbReference>
<protein>
    <submittedName>
        <fullName evidence="3">LPPG:FO 2-phospho-L-lactate transferase</fullName>
    </submittedName>
</protein>
<dbReference type="EMBL" id="FOVR01000001">
    <property type="protein sequence ID" value="SFN63358.1"/>
    <property type="molecule type" value="Genomic_DNA"/>
</dbReference>
<dbReference type="NCBIfam" id="TIGR01819">
    <property type="entry name" value="F420_cofD"/>
    <property type="match status" value="1"/>
</dbReference>
<dbReference type="Gene3D" id="3.40.50.10680">
    <property type="entry name" value="CofD-like domains"/>
    <property type="match status" value="1"/>
</dbReference>
<dbReference type="Proteomes" id="UP000199236">
    <property type="component" value="Unassembled WGS sequence"/>
</dbReference>
<dbReference type="Pfam" id="PF01933">
    <property type="entry name" value="CofD"/>
    <property type="match status" value="1"/>
</dbReference>
<proteinExistence type="inferred from homology"/>
<name>A0A1I5ALQ8_9HYPH</name>
<keyword evidence="4" id="KW-1185">Reference proteome</keyword>
<keyword evidence="2" id="KW-0460">Magnesium</keyword>
<reference evidence="3 4" key="1">
    <citation type="submission" date="2016-10" db="EMBL/GenBank/DDBJ databases">
        <authorList>
            <person name="de Groot N.N."/>
        </authorList>
    </citation>
    <scope>NUCLEOTIDE SEQUENCE [LARGE SCALE GENOMIC DNA]</scope>
    <source>
        <strain evidence="3 4">CGMCC 1.9157</strain>
    </source>
</reference>
<dbReference type="OrthoDB" id="7466225at2"/>
<dbReference type="SUPFAM" id="SSF142338">
    <property type="entry name" value="CofD-like"/>
    <property type="match status" value="1"/>
</dbReference>
<dbReference type="STRING" id="655353.SAMN04488056_101537"/>
<dbReference type="InterPro" id="IPR038136">
    <property type="entry name" value="CofD-like_dom_sf"/>
</dbReference>
<dbReference type="InterPro" id="IPR010115">
    <property type="entry name" value="FbiA/CofD"/>
</dbReference>
<evidence type="ECO:0000256" key="2">
    <source>
        <dbReference type="ARBA" id="ARBA00022842"/>
    </source>
</evidence>
<dbReference type="AlphaFoldDB" id="A0A1I5ALQ8"/>
<dbReference type="CDD" id="cd07186">
    <property type="entry name" value="CofD_like"/>
    <property type="match status" value="1"/>
</dbReference>
<evidence type="ECO:0000313" key="3">
    <source>
        <dbReference type="EMBL" id="SFN63358.1"/>
    </source>
</evidence>
<dbReference type="Gene3D" id="1.10.8.240">
    <property type="entry name" value="CofD-like domain"/>
    <property type="match status" value="1"/>
</dbReference>